<reference evidence="1 2" key="1">
    <citation type="submission" date="2020-05" db="EMBL/GenBank/DDBJ databases">
        <title>Identification and distribution of gene clusters putatively required for synthesis of sphingolipid metabolism inhibitors in phylogenetically diverse species of the filamentous fungus Fusarium.</title>
        <authorList>
            <person name="Kim H.-S."/>
            <person name="Busman M."/>
            <person name="Brown D.W."/>
            <person name="Divon H."/>
            <person name="Uhlig S."/>
            <person name="Proctor R.H."/>
        </authorList>
    </citation>
    <scope>NUCLEOTIDE SEQUENCE [LARGE SCALE GENOMIC DNA]</scope>
    <source>
        <strain evidence="1 2">NRRL 26131</strain>
    </source>
</reference>
<dbReference type="AlphaFoldDB" id="A0A8H5YCL5"/>
<gene>
    <name evidence="1" type="ORF">FGLOB1_5795</name>
</gene>
<keyword evidence="2" id="KW-1185">Reference proteome</keyword>
<organism evidence="1 2">
    <name type="scientific">Fusarium globosum</name>
    <dbReference type="NCBI Taxonomy" id="78864"/>
    <lineage>
        <taxon>Eukaryota</taxon>
        <taxon>Fungi</taxon>
        <taxon>Dikarya</taxon>
        <taxon>Ascomycota</taxon>
        <taxon>Pezizomycotina</taxon>
        <taxon>Sordariomycetes</taxon>
        <taxon>Hypocreomycetidae</taxon>
        <taxon>Hypocreales</taxon>
        <taxon>Nectriaceae</taxon>
        <taxon>Fusarium</taxon>
        <taxon>Fusarium fujikuroi species complex</taxon>
    </lineage>
</organism>
<evidence type="ECO:0000313" key="2">
    <source>
        <dbReference type="Proteomes" id="UP000532311"/>
    </source>
</evidence>
<protein>
    <submittedName>
        <fullName evidence="1">Uncharacterized protein</fullName>
    </submittedName>
</protein>
<dbReference type="Proteomes" id="UP000532311">
    <property type="component" value="Unassembled WGS sequence"/>
</dbReference>
<comment type="caution">
    <text evidence="1">The sequence shown here is derived from an EMBL/GenBank/DDBJ whole genome shotgun (WGS) entry which is preliminary data.</text>
</comment>
<proteinExistence type="predicted"/>
<name>A0A8H5YCL5_9HYPO</name>
<sequence>MRFSQIAPLALWVGKGAASGGQLFHDTFQLNELPNMVSLADAKMKDIVLPDSLSDFTEWIGGIAEPQAFGLQPRQRQCVDPGYLVSDVVPEAAPVSPPAAVAGTPKNAALGAVTIHHHKSAAVAARRV</sequence>
<evidence type="ECO:0000313" key="1">
    <source>
        <dbReference type="EMBL" id="KAF5709809.1"/>
    </source>
</evidence>
<accession>A0A8H5YCL5</accession>
<dbReference type="EMBL" id="JAAQPF010000236">
    <property type="protein sequence ID" value="KAF5709809.1"/>
    <property type="molecule type" value="Genomic_DNA"/>
</dbReference>